<comment type="subunit">
    <text evidence="7">Part of the 50S ribosomal subunit. Forms a bridge to the 30S subunit in the 70S ribosome.</text>
</comment>
<dbReference type="GO" id="GO:0006412">
    <property type="term" value="P:translation"/>
    <property type="evidence" value="ECO:0007669"/>
    <property type="project" value="UniProtKB-UniRule"/>
</dbReference>
<dbReference type="SUPFAM" id="SSF50249">
    <property type="entry name" value="Nucleic acid-binding proteins"/>
    <property type="match status" value="1"/>
</dbReference>
<dbReference type="Pfam" id="PF00181">
    <property type="entry name" value="Ribosomal_L2_N"/>
    <property type="match status" value="1"/>
</dbReference>
<feature type="region of interest" description="Disordered" evidence="8">
    <location>
        <begin position="221"/>
        <end position="287"/>
    </location>
</feature>
<dbReference type="GO" id="GO:0016740">
    <property type="term" value="F:transferase activity"/>
    <property type="evidence" value="ECO:0007669"/>
    <property type="project" value="InterPro"/>
</dbReference>
<dbReference type="InterPro" id="IPR022666">
    <property type="entry name" value="Ribosomal_uL2_RNA-bd_dom"/>
</dbReference>
<dbReference type="Gene3D" id="4.10.950.10">
    <property type="entry name" value="Ribosomal protein L2, domain 3"/>
    <property type="match status" value="1"/>
</dbReference>
<feature type="compositionally biased region" description="Basic residues" evidence="8">
    <location>
        <begin position="258"/>
        <end position="287"/>
    </location>
</feature>
<feature type="domain" description="Large ribosomal subunit protein uL2 C-terminal" evidence="9">
    <location>
        <begin position="124"/>
        <end position="253"/>
    </location>
</feature>
<dbReference type="InterPro" id="IPR014722">
    <property type="entry name" value="Rib_uL2_dom2"/>
</dbReference>
<accession>A0A0D5A2W6</accession>
<keyword evidence="2 7" id="KW-0699">rRNA-binding</keyword>
<evidence type="ECO:0000313" key="11">
    <source>
        <dbReference type="EMBL" id="AJW30862.1"/>
    </source>
</evidence>
<keyword evidence="5 7" id="KW-0687">Ribonucleoprotein</keyword>
<evidence type="ECO:0000256" key="8">
    <source>
        <dbReference type="SAM" id="MobiDB-lite"/>
    </source>
</evidence>
<dbReference type="InterPro" id="IPR022669">
    <property type="entry name" value="Ribosomal_uL2_C"/>
</dbReference>
<evidence type="ECO:0000259" key="10">
    <source>
        <dbReference type="SMART" id="SM01383"/>
    </source>
</evidence>
<dbReference type="Gene3D" id="2.30.30.30">
    <property type="match status" value="1"/>
</dbReference>
<evidence type="ECO:0000256" key="1">
    <source>
        <dbReference type="ARBA" id="ARBA00005636"/>
    </source>
</evidence>
<comment type="function">
    <text evidence="7">One of the primary rRNA binding proteins. Required for association of the 30S and 50S subunits to form the 70S ribosome, for tRNA binding and peptide bond formation. It has been suggested to have peptidyltransferase activity; this is somewhat controversial. Makes several contacts with the 16S rRNA in the 70S ribosome.</text>
</comment>
<dbReference type="Pfam" id="PF03947">
    <property type="entry name" value="Ribosomal_L2_C"/>
    <property type="match status" value="1"/>
</dbReference>
<dbReference type="SUPFAM" id="SSF50104">
    <property type="entry name" value="Translation proteins SH3-like domain"/>
    <property type="match status" value="1"/>
</dbReference>
<reference evidence="11" key="1">
    <citation type="submission" date="2014-06" db="EMBL/GenBank/DDBJ databases">
        <authorList>
            <person name="Berube P.M."/>
        </authorList>
    </citation>
    <scope>NUCLEOTIDE SEQUENCE</scope>
    <source>
        <strain evidence="11">P0903-H212</strain>
    </source>
</reference>
<evidence type="ECO:0000256" key="3">
    <source>
        <dbReference type="ARBA" id="ARBA00022884"/>
    </source>
</evidence>
<dbReference type="InterPro" id="IPR014726">
    <property type="entry name" value="Ribosomal_uL2_dom3"/>
</dbReference>
<dbReference type="NCBIfam" id="TIGR01171">
    <property type="entry name" value="rplB_bact"/>
    <property type="match status" value="1"/>
</dbReference>
<organism evidence="11">
    <name type="scientific">Prochlorococcus marinus str. P0903-H212</name>
    <dbReference type="NCBI Taxonomy" id="1622208"/>
    <lineage>
        <taxon>Bacteria</taxon>
        <taxon>Bacillati</taxon>
        <taxon>Cyanobacteriota</taxon>
        <taxon>Cyanophyceae</taxon>
        <taxon>Synechococcales</taxon>
        <taxon>Prochlorococcaceae</taxon>
        <taxon>Prochlorococcus</taxon>
    </lineage>
</organism>
<name>A0A0D5A2W6_PROMR</name>
<sequence length="287" mass="31532">MAIRSFKPYTPGTRTRVVTDFSEVTSNKPERSLVVSKHRKKGRNNRGVITCRHRGGGHKRLYRIVDFRRNKHGVSAKVAAIHYDPHRNARLALLFYSDGEKRYILAPADITVGQEVISGPDAPIETGNALPLSSMPLGSSVHCVELYPGRGGQMVRTAGASAQVMAKEGDYVALKLPSTEVRLVRKECYATLGEVGNSEIRNTSLGKAGRRRWLGRRPQVRGSVMNPCDHPHGGGEGKAPVGRAGPVTPWGKAALGLKTRKKNKPSNKYVLRKRRKVSKRSRGGRDS</sequence>
<dbReference type="InterPro" id="IPR022671">
    <property type="entry name" value="Ribosomal_uL2_CS"/>
</dbReference>
<evidence type="ECO:0000256" key="6">
    <source>
        <dbReference type="ARBA" id="ARBA00035242"/>
    </source>
</evidence>
<protein>
    <recommendedName>
        <fullName evidence="6 7">Large ribosomal subunit protein uL2</fullName>
    </recommendedName>
</protein>
<feature type="domain" description="Large ribosomal subunit protein uL2 RNA-binding" evidence="10">
    <location>
        <begin position="42"/>
        <end position="118"/>
    </location>
</feature>
<keyword evidence="4 7" id="KW-0689">Ribosomal protein</keyword>
<dbReference type="InterPro" id="IPR008991">
    <property type="entry name" value="Translation_prot_SH3-like_sf"/>
</dbReference>
<dbReference type="PIRSF" id="PIRSF002158">
    <property type="entry name" value="Ribosomal_L2"/>
    <property type="match status" value="1"/>
</dbReference>
<dbReference type="PROSITE" id="PS00467">
    <property type="entry name" value="RIBOSOMAL_L2"/>
    <property type="match status" value="1"/>
</dbReference>
<evidence type="ECO:0000256" key="2">
    <source>
        <dbReference type="ARBA" id="ARBA00022730"/>
    </source>
</evidence>
<comment type="similarity">
    <text evidence="1 7">Belongs to the universal ribosomal protein uL2 family.</text>
</comment>
<dbReference type="GO" id="GO:0015934">
    <property type="term" value="C:large ribosomal subunit"/>
    <property type="evidence" value="ECO:0007669"/>
    <property type="project" value="InterPro"/>
</dbReference>
<dbReference type="FunFam" id="2.30.30.30:FF:000001">
    <property type="entry name" value="50S ribosomal protein L2"/>
    <property type="match status" value="1"/>
</dbReference>
<dbReference type="HAMAP" id="MF_01320_B">
    <property type="entry name" value="Ribosomal_uL2_B"/>
    <property type="match status" value="1"/>
</dbReference>
<dbReference type="InterPro" id="IPR002171">
    <property type="entry name" value="Ribosomal_uL2"/>
</dbReference>
<dbReference type="EMBL" id="KJ947871">
    <property type="protein sequence ID" value="AJW30862.1"/>
    <property type="molecule type" value="Genomic_DNA"/>
</dbReference>
<dbReference type="GO" id="GO:0019843">
    <property type="term" value="F:rRNA binding"/>
    <property type="evidence" value="ECO:0007669"/>
    <property type="project" value="UniProtKB-UniRule"/>
</dbReference>
<dbReference type="FunFam" id="2.40.50.140:FF:000003">
    <property type="entry name" value="50S ribosomal protein L2"/>
    <property type="match status" value="1"/>
</dbReference>
<keyword evidence="3 7" id="KW-0694">RNA-binding</keyword>
<dbReference type="PANTHER" id="PTHR13691">
    <property type="entry name" value="RIBOSOMAL PROTEIN L2"/>
    <property type="match status" value="1"/>
</dbReference>
<evidence type="ECO:0000259" key="9">
    <source>
        <dbReference type="SMART" id="SM01382"/>
    </source>
</evidence>
<evidence type="ECO:0000256" key="4">
    <source>
        <dbReference type="ARBA" id="ARBA00022980"/>
    </source>
</evidence>
<dbReference type="PANTHER" id="PTHR13691:SF5">
    <property type="entry name" value="LARGE RIBOSOMAL SUBUNIT PROTEIN UL2M"/>
    <property type="match status" value="1"/>
</dbReference>
<dbReference type="InterPro" id="IPR012340">
    <property type="entry name" value="NA-bd_OB-fold"/>
</dbReference>
<dbReference type="SMART" id="SM01382">
    <property type="entry name" value="Ribosomal_L2_C"/>
    <property type="match status" value="1"/>
</dbReference>
<dbReference type="GO" id="GO:0003735">
    <property type="term" value="F:structural constituent of ribosome"/>
    <property type="evidence" value="ECO:0007669"/>
    <property type="project" value="InterPro"/>
</dbReference>
<dbReference type="FunFam" id="4.10.950.10:FF:000001">
    <property type="entry name" value="50S ribosomal protein L2"/>
    <property type="match status" value="1"/>
</dbReference>
<proteinExistence type="inferred from homology"/>
<dbReference type="Gene3D" id="2.40.50.140">
    <property type="entry name" value="Nucleic acid-binding proteins"/>
    <property type="match status" value="1"/>
</dbReference>
<dbReference type="SMART" id="SM01383">
    <property type="entry name" value="Ribosomal_L2"/>
    <property type="match status" value="1"/>
</dbReference>
<dbReference type="InterPro" id="IPR005880">
    <property type="entry name" value="Ribosomal_uL2_bac/org-type"/>
</dbReference>
<gene>
    <name evidence="7" type="primary">rplB</name>
    <name evidence="7" type="synonym">rpl2</name>
    <name evidence="11" type="ORF">FA03_0029</name>
</gene>
<evidence type="ECO:0000256" key="5">
    <source>
        <dbReference type="ARBA" id="ARBA00023274"/>
    </source>
</evidence>
<dbReference type="AlphaFoldDB" id="A0A0D5A2W6"/>
<evidence type="ECO:0000256" key="7">
    <source>
        <dbReference type="HAMAP-Rule" id="MF_01320"/>
    </source>
</evidence>